<gene>
    <name evidence="7" type="ORF">SsS58_01254</name>
</gene>
<comment type="similarity">
    <text evidence="1">Belongs to the peptidase C40 family.</text>
</comment>
<feature type="compositionally biased region" description="Basic and acidic residues" evidence="5">
    <location>
        <begin position="76"/>
        <end position="87"/>
    </location>
</feature>
<dbReference type="PANTHER" id="PTHR47359:SF3">
    <property type="entry name" value="NLP_P60 DOMAIN-CONTAINING PROTEIN-RELATED"/>
    <property type="match status" value="1"/>
</dbReference>
<name>A0A100JJW3_STRSC</name>
<accession>A0A100JJW3</accession>
<dbReference type="RefSeq" id="WP_059078996.1">
    <property type="nucleotide sequence ID" value="NZ_BCMM01000004.1"/>
</dbReference>
<dbReference type="InterPro" id="IPR051794">
    <property type="entry name" value="PG_Endopeptidase_C40"/>
</dbReference>
<protein>
    <submittedName>
        <fullName evidence="7">Putative endopeptidase</fullName>
    </submittedName>
</protein>
<reference evidence="8" key="3">
    <citation type="submission" date="2016-02" db="EMBL/GenBank/DDBJ databases">
        <title>Draft genome of pathogenic Streptomyces sp. in Japan.</title>
        <authorList>
            <person name="Tomihama T."/>
            <person name="Ikenaga M."/>
            <person name="Sakai M."/>
            <person name="Okubo T."/>
            <person name="Ikeda S."/>
        </authorList>
    </citation>
    <scope>NUCLEOTIDE SEQUENCE [LARGE SCALE GENOMIC DNA]</scope>
    <source>
        <strain evidence="8">S58</strain>
    </source>
</reference>
<feature type="compositionally biased region" description="Basic and acidic residues" evidence="5">
    <location>
        <begin position="170"/>
        <end position="181"/>
    </location>
</feature>
<evidence type="ECO:0000256" key="1">
    <source>
        <dbReference type="ARBA" id="ARBA00007074"/>
    </source>
</evidence>
<feature type="compositionally biased region" description="Polar residues" evidence="5">
    <location>
        <begin position="275"/>
        <end position="285"/>
    </location>
</feature>
<feature type="compositionally biased region" description="Low complexity" evidence="5">
    <location>
        <begin position="254"/>
        <end position="264"/>
    </location>
</feature>
<dbReference type="EMBL" id="BCMM01000004">
    <property type="protein sequence ID" value="GAQ60911.1"/>
    <property type="molecule type" value="Genomic_DNA"/>
</dbReference>
<dbReference type="InterPro" id="IPR038765">
    <property type="entry name" value="Papain-like_cys_pep_sf"/>
</dbReference>
<evidence type="ECO:0000256" key="4">
    <source>
        <dbReference type="ARBA" id="ARBA00022807"/>
    </source>
</evidence>
<dbReference type="PROSITE" id="PS51935">
    <property type="entry name" value="NLPC_P60"/>
    <property type="match status" value="1"/>
</dbReference>
<evidence type="ECO:0000256" key="2">
    <source>
        <dbReference type="ARBA" id="ARBA00022670"/>
    </source>
</evidence>
<reference evidence="8" key="1">
    <citation type="submission" date="2015-11" db="EMBL/GenBank/DDBJ databases">
        <authorList>
            <consortium name="Cross-ministerial Strategic Innovation Promotion Program (SIP) consortium"/>
            <person name="Tomihama T."/>
            <person name="Ikenaga M."/>
            <person name="Sakai M."/>
            <person name="Okubo T."/>
            <person name="Ikeda S."/>
        </authorList>
    </citation>
    <scope>NUCLEOTIDE SEQUENCE [LARGE SCALE GENOMIC DNA]</scope>
    <source>
        <strain evidence="8">S58</strain>
    </source>
</reference>
<dbReference type="GO" id="GO:0008234">
    <property type="term" value="F:cysteine-type peptidase activity"/>
    <property type="evidence" value="ECO:0007669"/>
    <property type="project" value="UniProtKB-KW"/>
</dbReference>
<evidence type="ECO:0000259" key="6">
    <source>
        <dbReference type="PROSITE" id="PS51935"/>
    </source>
</evidence>
<dbReference type="PANTHER" id="PTHR47359">
    <property type="entry name" value="PEPTIDOGLYCAN DL-ENDOPEPTIDASE CWLO"/>
    <property type="match status" value="1"/>
</dbReference>
<organism evidence="7 8">
    <name type="scientific">Streptomyces scabiei</name>
    <dbReference type="NCBI Taxonomy" id="1930"/>
    <lineage>
        <taxon>Bacteria</taxon>
        <taxon>Bacillati</taxon>
        <taxon>Actinomycetota</taxon>
        <taxon>Actinomycetes</taxon>
        <taxon>Kitasatosporales</taxon>
        <taxon>Streptomycetaceae</taxon>
        <taxon>Streptomyces</taxon>
    </lineage>
</organism>
<dbReference type="GO" id="GO:0006508">
    <property type="term" value="P:proteolysis"/>
    <property type="evidence" value="ECO:0007669"/>
    <property type="project" value="UniProtKB-KW"/>
</dbReference>
<evidence type="ECO:0000313" key="8">
    <source>
        <dbReference type="Proteomes" id="UP000067448"/>
    </source>
</evidence>
<dbReference type="Pfam" id="PF00877">
    <property type="entry name" value="NLPC_P60"/>
    <property type="match status" value="1"/>
</dbReference>
<comment type="caution">
    <text evidence="7">The sequence shown here is derived from an EMBL/GenBank/DDBJ whole genome shotgun (WGS) entry which is preliminary data.</text>
</comment>
<dbReference type="Proteomes" id="UP000067448">
    <property type="component" value="Unassembled WGS sequence"/>
</dbReference>
<reference evidence="7 8" key="2">
    <citation type="journal article" date="2016" name="Genome Announc.">
        <title>Draft Genome Sequences of Streptomyces scabiei S58, Streptomyces turgidiscabies T45, and Streptomyces acidiscabies a10, the Pathogens of Potato Common Scab, Isolated in Japan.</title>
        <authorList>
            <person name="Tomihama T."/>
            <person name="Nishi Y."/>
            <person name="Sakai M."/>
            <person name="Ikenaga M."/>
            <person name="Okubo T."/>
            <person name="Ikeda S."/>
        </authorList>
    </citation>
    <scope>NUCLEOTIDE SEQUENCE [LARGE SCALE GENOMIC DNA]</scope>
    <source>
        <strain evidence="7 8">S58</strain>
    </source>
</reference>
<evidence type="ECO:0000313" key="7">
    <source>
        <dbReference type="EMBL" id="GAQ60911.1"/>
    </source>
</evidence>
<dbReference type="OrthoDB" id="5177647at2"/>
<evidence type="ECO:0000256" key="5">
    <source>
        <dbReference type="SAM" id="MobiDB-lite"/>
    </source>
</evidence>
<feature type="compositionally biased region" description="Basic and acidic residues" evidence="5">
    <location>
        <begin position="213"/>
        <end position="239"/>
    </location>
</feature>
<keyword evidence="3" id="KW-0378">Hydrolase</keyword>
<sequence length="418" mass="44342">MAPHRKPRPAGTRAGIRTPALATAALTSVAVLSQTAAATATTAPSADDKPSLEEVEKKVGDLYRRAGATTEIYNTAKERTPRPKRQVETLLEAVTKRQEKLNETREEPGSPAAAQDRTGASAPDQASPLPTDDLRAYVDRNQPTDQPTDRLTGRQKEAADAYTSNPAEAAEQRREASDSLDRLTGTQNTLKARKATAQAKLARARELLSTLTAEERNRLGAIEQREREEADREAEERARQQTTRTAPQGSREAQGSQDGQNSQAGQGGSGRTPEDASTGTGTSTDAIPGTTAPAEDSAYATKAAKAIAFARAQIGKPYVWGATGPGSYDPSGLTQAAWKAAGVDLPRTIHDQAAAGTTVPLADARPGDLVLFHDTIGHVGLYIGNSMMIHAPKPGTYVREESVFHDGESSVHSVVRPA</sequence>
<evidence type="ECO:0000256" key="3">
    <source>
        <dbReference type="ARBA" id="ARBA00022801"/>
    </source>
</evidence>
<feature type="compositionally biased region" description="Basic and acidic residues" evidence="5">
    <location>
        <begin position="46"/>
        <end position="64"/>
    </location>
</feature>
<dbReference type="AlphaFoldDB" id="A0A100JJW3"/>
<proteinExistence type="inferred from homology"/>
<keyword evidence="4" id="KW-0788">Thiol protease</keyword>
<keyword evidence="2" id="KW-0645">Protease</keyword>
<feature type="domain" description="NlpC/P60" evidence="6">
    <location>
        <begin position="300"/>
        <end position="418"/>
    </location>
</feature>
<dbReference type="SUPFAM" id="SSF54001">
    <property type="entry name" value="Cysteine proteinases"/>
    <property type="match status" value="1"/>
</dbReference>
<feature type="compositionally biased region" description="Basic and acidic residues" evidence="5">
    <location>
        <begin position="147"/>
        <end position="159"/>
    </location>
</feature>
<dbReference type="InterPro" id="IPR000064">
    <property type="entry name" value="NLP_P60_dom"/>
</dbReference>
<feature type="region of interest" description="Disordered" evidence="5">
    <location>
        <begin position="35"/>
        <end position="293"/>
    </location>
</feature>
<dbReference type="Gene3D" id="3.90.1720.10">
    <property type="entry name" value="endopeptidase domain like (from Nostoc punctiforme)"/>
    <property type="match status" value="1"/>
</dbReference>
<feature type="compositionally biased region" description="Basic and acidic residues" evidence="5">
    <location>
        <begin position="94"/>
        <end position="108"/>
    </location>
</feature>